<keyword evidence="1" id="KW-0224">Dipeptidase</keyword>
<accession>A0ABT7PMY2</accession>
<keyword evidence="2" id="KW-1185">Reference proteome</keyword>
<dbReference type="RefSeq" id="WP_289165190.1">
    <property type="nucleotide sequence ID" value="NZ_JASZZN010000015.1"/>
</dbReference>
<proteinExistence type="predicted"/>
<dbReference type="InterPro" id="IPR032466">
    <property type="entry name" value="Metal_Hydrolase"/>
</dbReference>
<dbReference type="InterPro" id="IPR008257">
    <property type="entry name" value="Pept_M19"/>
</dbReference>
<protein>
    <submittedName>
        <fullName evidence="1">Dipeptidase</fullName>
        <ecNumber evidence="1">3.4.13.19</ecNumber>
    </submittedName>
</protein>
<comment type="caution">
    <text evidence="1">The sequence shown here is derived from an EMBL/GenBank/DDBJ whole genome shotgun (WGS) entry which is preliminary data.</text>
</comment>
<dbReference type="GO" id="GO:0016805">
    <property type="term" value="F:dipeptidase activity"/>
    <property type="evidence" value="ECO:0007669"/>
    <property type="project" value="UniProtKB-KW"/>
</dbReference>
<dbReference type="Gene3D" id="3.20.20.140">
    <property type="entry name" value="Metal-dependent hydrolases"/>
    <property type="match status" value="1"/>
</dbReference>
<dbReference type="SUPFAM" id="SSF51556">
    <property type="entry name" value="Metallo-dependent hydrolases"/>
    <property type="match status" value="1"/>
</dbReference>
<keyword evidence="1" id="KW-0645">Protease</keyword>
<dbReference type="PANTHER" id="PTHR10443">
    <property type="entry name" value="MICROSOMAL DIPEPTIDASE"/>
    <property type="match status" value="1"/>
</dbReference>
<dbReference type="CDD" id="cd01301">
    <property type="entry name" value="rDP_like"/>
    <property type="match status" value="1"/>
</dbReference>
<dbReference type="Proteomes" id="UP001239462">
    <property type="component" value="Unassembled WGS sequence"/>
</dbReference>
<evidence type="ECO:0000313" key="2">
    <source>
        <dbReference type="Proteomes" id="UP001239462"/>
    </source>
</evidence>
<dbReference type="EMBL" id="JASZZN010000015">
    <property type="protein sequence ID" value="MDM4017693.1"/>
    <property type="molecule type" value="Genomic_DNA"/>
</dbReference>
<organism evidence="1 2">
    <name type="scientific">Roseiconus lacunae</name>
    <dbReference type="NCBI Taxonomy" id="2605694"/>
    <lineage>
        <taxon>Bacteria</taxon>
        <taxon>Pseudomonadati</taxon>
        <taxon>Planctomycetota</taxon>
        <taxon>Planctomycetia</taxon>
        <taxon>Pirellulales</taxon>
        <taxon>Pirellulaceae</taxon>
        <taxon>Roseiconus</taxon>
    </lineage>
</organism>
<sequence>MCCRIFISVVNLLVFAQWLPADPPLVRPKVLLTEQGREIHFSGLLFDGHNDLAWELRENGNSSFDQVDVSKLQPQQHTDIPRLRKGGLKAQFWSVYVPADTAETGDAFLQTLHQIEIIDQLVKRYPDVFEMASTADDVMRIAESGKIASMMGIEGGHSIEGSLGNLKRLYDRGCRYMTLTHSKTLPWADSATDESRHGGLTEFGIEVVQEMNRLGMLVDLSHVSPEVMRQAMEISAAPVIFSHSSAAAITDHPRNVPDEILKELSKNGGVVMVNFFSKYVAPTETLAANENANGTIHDVVDHIEHVIMVAGIDHVGIGSDFDGVPRLPLQLESVASYPLITQELLNRGYGKEQIHKILGGNILRALRAAESVAE</sequence>
<reference evidence="1 2" key="1">
    <citation type="submission" date="2023-06" db="EMBL/GenBank/DDBJ databases">
        <title>Roseiconus lacunae JC819 isolated from Gulf of Mannar region, Tamil Nadu.</title>
        <authorList>
            <person name="Pk S."/>
            <person name="Ch S."/>
            <person name="Ch V.R."/>
        </authorList>
    </citation>
    <scope>NUCLEOTIDE SEQUENCE [LARGE SCALE GENOMIC DNA]</scope>
    <source>
        <strain evidence="1 2">JC819</strain>
    </source>
</reference>
<keyword evidence="1" id="KW-0378">Hydrolase</keyword>
<dbReference type="EC" id="3.4.13.19" evidence="1"/>
<gene>
    <name evidence="1" type="ORF">QTN89_19750</name>
</gene>
<name>A0ABT7PMY2_9BACT</name>
<dbReference type="PANTHER" id="PTHR10443:SF12">
    <property type="entry name" value="DIPEPTIDASE"/>
    <property type="match status" value="1"/>
</dbReference>
<evidence type="ECO:0000313" key="1">
    <source>
        <dbReference type="EMBL" id="MDM4017693.1"/>
    </source>
</evidence>
<dbReference type="Pfam" id="PF01244">
    <property type="entry name" value="Peptidase_M19"/>
    <property type="match status" value="1"/>
</dbReference>
<dbReference type="PROSITE" id="PS51365">
    <property type="entry name" value="RENAL_DIPEPTIDASE_2"/>
    <property type="match status" value="1"/>
</dbReference>